<sequence>MSMSSTMSSPRRAPQQERGERRVAQLLDAAASLLAEVGYDAATMTEIADRANASIGTVYQYFPNKPAIVLALRSQYVAEMEERWAHLNEETVAEMSAEQIAHRFVELTTDFVEEHPAYFAILDAPVKYKRSQEARNRLRERIAKVFRSKKPAISQEVAFRMANVALGIIKSMNKLYAETNSKEREELVKEYKVALAAYLNSRLAPFHKDRMQK</sequence>
<organism evidence="5 6">
    <name type="scientific">Tunturiibacter empetritectus</name>
    <dbReference type="NCBI Taxonomy" id="3069691"/>
    <lineage>
        <taxon>Bacteria</taxon>
        <taxon>Pseudomonadati</taxon>
        <taxon>Acidobacteriota</taxon>
        <taxon>Terriglobia</taxon>
        <taxon>Terriglobales</taxon>
        <taxon>Acidobacteriaceae</taxon>
        <taxon>Tunturiibacter</taxon>
    </lineage>
</organism>
<dbReference type="InterPro" id="IPR001647">
    <property type="entry name" value="HTH_TetR"/>
</dbReference>
<name>A0A7W8MSK3_9BACT</name>
<keyword evidence="6" id="KW-1185">Reference proteome</keyword>
<dbReference type="GO" id="GO:0000976">
    <property type="term" value="F:transcription cis-regulatory region binding"/>
    <property type="evidence" value="ECO:0007669"/>
    <property type="project" value="TreeGrafter"/>
</dbReference>
<proteinExistence type="predicted"/>
<dbReference type="Pfam" id="PF00440">
    <property type="entry name" value="TetR_N"/>
    <property type="match status" value="1"/>
</dbReference>
<dbReference type="PRINTS" id="PR00455">
    <property type="entry name" value="HTHTETR"/>
</dbReference>
<evidence type="ECO:0000313" key="6">
    <source>
        <dbReference type="Proteomes" id="UP000568106"/>
    </source>
</evidence>
<reference evidence="5" key="1">
    <citation type="submission" date="2020-08" db="EMBL/GenBank/DDBJ databases">
        <title>Genomic Encyclopedia of Type Strains, Phase IV (KMG-V): Genome sequencing to study the core and pangenomes of soil and plant-associated prokaryotes.</title>
        <authorList>
            <person name="Whitman W."/>
        </authorList>
    </citation>
    <scope>NUCLEOTIDE SEQUENCE [LARGE SCALE GENOMIC DNA]</scope>
    <source>
        <strain evidence="5">M8UP27</strain>
    </source>
</reference>
<dbReference type="InterPro" id="IPR041669">
    <property type="entry name" value="TetR_C_15"/>
</dbReference>
<gene>
    <name evidence="5" type="ORF">HDF09_003775</name>
</gene>
<feature type="region of interest" description="Disordered" evidence="3">
    <location>
        <begin position="1"/>
        <end position="20"/>
    </location>
</feature>
<feature type="domain" description="HTH tetR-type" evidence="4">
    <location>
        <begin position="20"/>
        <end position="80"/>
    </location>
</feature>
<dbReference type="GO" id="GO:0003700">
    <property type="term" value="F:DNA-binding transcription factor activity"/>
    <property type="evidence" value="ECO:0007669"/>
    <property type="project" value="TreeGrafter"/>
</dbReference>
<protein>
    <submittedName>
        <fullName evidence="5">AcrR family transcriptional regulator</fullName>
    </submittedName>
</protein>
<dbReference type="Gene3D" id="1.10.357.10">
    <property type="entry name" value="Tetracycline Repressor, domain 2"/>
    <property type="match status" value="1"/>
</dbReference>
<evidence type="ECO:0000313" key="5">
    <source>
        <dbReference type="EMBL" id="MBB5319076.1"/>
    </source>
</evidence>
<dbReference type="InterPro" id="IPR050109">
    <property type="entry name" value="HTH-type_TetR-like_transc_reg"/>
</dbReference>
<dbReference type="InterPro" id="IPR023772">
    <property type="entry name" value="DNA-bd_HTH_TetR-type_CS"/>
</dbReference>
<dbReference type="PROSITE" id="PS01081">
    <property type="entry name" value="HTH_TETR_1"/>
    <property type="match status" value="1"/>
</dbReference>
<dbReference type="PROSITE" id="PS50977">
    <property type="entry name" value="HTH_TETR_2"/>
    <property type="match status" value="1"/>
</dbReference>
<dbReference type="PANTHER" id="PTHR30055:SF226">
    <property type="entry name" value="HTH-TYPE TRANSCRIPTIONAL REGULATOR PKSA"/>
    <property type="match status" value="1"/>
</dbReference>
<evidence type="ECO:0000259" key="4">
    <source>
        <dbReference type="PROSITE" id="PS50977"/>
    </source>
</evidence>
<dbReference type="InterPro" id="IPR009057">
    <property type="entry name" value="Homeodomain-like_sf"/>
</dbReference>
<dbReference type="SUPFAM" id="SSF46689">
    <property type="entry name" value="Homeodomain-like"/>
    <property type="match status" value="1"/>
</dbReference>
<evidence type="ECO:0000256" key="2">
    <source>
        <dbReference type="PROSITE-ProRule" id="PRU00335"/>
    </source>
</evidence>
<dbReference type="EMBL" id="JACHDY010000006">
    <property type="protein sequence ID" value="MBB5319076.1"/>
    <property type="molecule type" value="Genomic_DNA"/>
</dbReference>
<comment type="caution">
    <text evidence="5">The sequence shown here is derived from an EMBL/GenBank/DDBJ whole genome shotgun (WGS) entry which is preliminary data.</text>
</comment>
<accession>A0A7W8MSK3</accession>
<keyword evidence="1 2" id="KW-0238">DNA-binding</keyword>
<evidence type="ECO:0000256" key="3">
    <source>
        <dbReference type="SAM" id="MobiDB-lite"/>
    </source>
</evidence>
<dbReference type="Proteomes" id="UP000568106">
    <property type="component" value="Unassembled WGS sequence"/>
</dbReference>
<dbReference type="Pfam" id="PF17918">
    <property type="entry name" value="TetR_C_15"/>
    <property type="match status" value="1"/>
</dbReference>
<feature type="DNA-binding region" description="H-T-H motif" evidence="2">
    <location>
        <begin position="43"/>
        <end position="62"/>
    </location>
</feature>
<dbReference type="AlphaFoldDB" id="A0A7W8MSK3"/>
<dbReference type="PANTHER" id="PTHR30055">
    <property type="entry name" value="HTH-TYPE TRANSCRIPTIONAL REGULATOR RUTR"/>
    <property type="match status" value="1"/>
</dbReference>
<evidence type="ECO:0000256" key="1">
    <source>
        <dbReference type="ARBA" id="ARBA00023125"/>
    </source>
</evidence>